<organism evidence="1 2">
    <name type="scientific">Allochromatium warmingii</name>
    <name type="common">Chromatium warmingii</name>
    <dbReference type="NCBI Taxonomy" id="61595"/>
    <lineage>
        <taxon>Bacteria</taxon>
        <taxon>Pseudomonadati</taxon>
        <taxon>Pseudomonadota</taxon>
        <taxon>Gammaproteobacteria</taxon>
        <taxon>Chromatiales</taxon>
        <taxon>Chromatiaceae</taxon>
        <taxon>Allochromatium</taxon>
    </lineage>
</organism>
<proteinExistence type="predicted"/>
<dbReference type="STRING" id="61595.SAMN05421644_12424"/>
<dbReference type="EMBL" id="FNOW01000024">
    <property type="protein sequence ID" value="SDY01264.1"/>
    <property type="molecule type" value="Genomic_DNA"/>
</dbReference>
<dbReference type="Pfam" id="PF05973">
    <property type="entry name" value="Gp49"/>
    <property type="match status" value="1"/>
</dbReference>
<protein>
    <submittedName>
        <fullName evidence="1">Phage-related protein</fullName>
    </submittedName>
</protein>
<reference evidence="2" key="1">
    <citation type="submission" date="2016-10" db="EMBL/GenBank/DDBJ databases">
        <authorList>
            <person name="Varghese N."/>
            <person name="Submissions S."/>
        </authorList>
    </citation>
    <scope>NUCLEOTIDE SEQUENCE [LARGE SCALE GENOMIC DNA]</scope>
    <source>
        <strain evidence="2">DSM 173</strain>
    </source>
</reference>
<evidence type="ECO:0000313" key="2">
    <source>
        <dbReference type="Proteomes" id="UP000198672"/>
    </source>
</evidence>
<evidence type="ECO:0000313" key="1">
    <source>
        <dbReference type="EMBL" id="SDY01264.1"/>
    </source>
</evidence>
<keyword evidence="2" id="KW-1185">Reference proteome</keyword>
<dbReference type="AlphaFoldDB" id="A0A1H3GFJ5"/>
<name>A0A1H3GFJ5_ALLWA</name>
<dbReference type="Proteomes" id="UP000198672">
    <property type="component" value="Unassembled WGS sequence"/>
</dbReference>
<sequence>MKWTVNYFNERVRREITEWPVGIYADFLRIVLLMEEHGADLRLPHSRALGHGLFELRCKGQEGIGRVFYCTMIGRQIIILHSFIKKTQEIPASELQTARKRLKEVMYEH</sequence>
<accession>A0A1H3GFJ5</accession>
<dbReference type="InterPro" id="IPR009241">
    <property type="entry name" value="HigB-like"/>
</dbReference>
<dbReference type="RefSeq" id="WP_091333899.1">
    <property type="nucleotide sequence ID" value="NZ_FNOW01000024.1"/>
</dbReference>
<dbReference type="OrthoDB" id="3233388at2"/>
<gene>
    <name evidence="1" type="ORF">SAMN05421644_12424</name>
</gene>